<organism evidence="2 3">
    <name type="scientific">Paractinoplanes aksuensis</name>
    <dbReference type="NCBI Taxonomy" id="2939490"/>
    <lineage>
        <taxon>Bacteria</taxon>
        <taxon>Bacillati</taxon>
        <taxon>Actinomycetota</taxon>
        <taxon>Actinomycetes</taxon>
        <taxon>Micromonosporales</taxon>
        <taxon>Micromonosporaceae</taxon>
        <taxon>Paractinoplanes</taxon>
    </lineage>
</organism>
<sequence length="162" mass="16828">MTQAGMSRHQRGVSGLTAILMVLLILAAGALVSAGSPHHHTADHHHGPARPDPATAHQKAEPAAATSSAHHTDNPGPVATTTGVPYRGVGLELGLQPADHEHHHGREWTPTGNKRLRPATDTAVVCVVPVRLVDSGRAAPTCLTTVPPASCEDPALIEVLQI</sequence>
<comment type="caution">
    <text evidence="2">The sequence shown here is derived from an EMBL/GenBank/DDBJ whole genome shotgun (WGS) entry which is preliminary data.</text>
</comment>
<evidence type="ECO:0000256" key="1">
    <source>
        <dbReference type="SAM" id="MobiDB-lite"/>
    </source>
</evidence>
<keyword evidence="3" id="KW-1185">Reference proteome</keyword>
<evidence type="ECO:0000313" key="3">
    <source>
        <dbReference type="Proteomes" id="UP001523369"/>
    </source>
</evidence>
<reference evidence="2 3" key="1">
    <citation type="submission" date="2022-06" db="EMBL/GenBank/DDBJ databases">
        <title>New Species of the Genus Actinoplanes, ActinopZanes ferrugineus.</title>
        <authorList>
            <person name="Ding P."/>
        </authorList>
    </citation>
    <scope>NUCLEOTIDE SEQUENCE [LARGE SCALE GENOMIC DNA]</scope>
    <source>
        <strain evidence="2 3">TRM88003</strain>
    </source>
</reference>
<evidence type="ECO:0008006" key="4">
    <source>
        <dbReference type="Google" id="ProtNLM"/>
    </source>
</evidence>
<name>A0ABT1DV36_9ACTN</name>
<dbReference type="EMBL" id="JAMYJR010000032">
    <property type="protein sequence ID" value="MCO8274709.1"/>
    <property type="molecule type" value="Genomic_DNA"/>
</dbReference>
<feature type="region of interest" description="Disordered" evidence="1">
    <location>
        <begin position="35"/>
        <end position="85"/>
    </location>
</feature>
<accession>A0ABT1DV36</accession>
<dbReference type="Proteomes" id="UP001523369">
    <property type="component" value="Unassembled WGS sequence"/>
</dbReference>
<proteinExistence type="predicted"/>
<evidence type="ECO:0000313" key="2">
    <source>
        <dbReference type="EMBL" id="MCO8274709.1"/>
    </source>
</evidence>
<dbReference type="RefSeq" id="WP_253240775.1">
    <property type="nucleotide sequence ID" value="NZ_JAMYJR010000032.1"/>
</dbReference>
<gene>
    <name evidence="2" type="ORF">M1L60_29345</name>
</gene>
<protein>
    <recommendedName>
        <fullName evidence="4">Secreted protein</fullName>
    </recommendedName>
</protein>